<reference evidence="3" key="2">
    <citation type="submission" date="2025-08" db="UniProtKB">
        <authorList>
            <consortium name="Ensembl"/>
        </authorList>
    </citation>
    <scope>IDENTIFICATION</scope>
</reference>
<reference evidence="3 4" key="1">
    <citation type="journal article" date="2019" name="Proc. Natl. Acad. Sci. U.S.A.">
        <title>Regulatory changes in pterin and carotenoid genes underlie balanced color polymorphisms in the wall lizard.</title>
        <authorList>
            <person name="Andrade P."/>
            <person name="Pinho C."/>
            <person name="Perez I de Lanuza G."/>
            <person name="Afonso S."/>
            <person name="Brejcha J."/>
            <person name="Rubin C.J."/>
            <person name="Wallerman O."/>
            <person name="Pereira P."/>
            <person name="Sabatino S.J."/>
            <person name="Bellati A."/>
            <person name="Pellitteri-Rosa D."/>
            <person name="Bosakova Z."/>
            <person name="Bunikis I."/>
            <person name="Carretero M.A."/>
            <person name="Feiner N."/>
            <person name="Marsik P."/>
            <person name="Pauperio F."/>
            <person name="Salvi D."/>
            <person name="Soler L."/>
            <person name="While G.M."/>
            <person name="Uller T."/>
            <person name="Font E."/>
            <person name="Andersson L."/>
            <person name="Carneiro M."/>
        </authorList>
    </citation>
    <scope>NUCLEOTIDE SEQUENCE</scope>
</reference>
<dbReference type="OMA" id="GAWWKSL"/>
<reference evidence="3" key="3">
    <citation type="submission" date="2025-09" db="UniProtKB">
        <authorList>
            <consortium name="Ensembl"/>
        </authorList>
    </citation>
    <scope>IDENTIFICATION</scope>
</reference>
<accession>A0A670K0A9</accession>
<dbReference type="GeneTree" id="ENSGT01030000235471"/>
<keyword evidence="4" id="KW-1185">Reference proteome</keyword>
<feature type="compositionally biased region" description="Polar residues" evidence="2">
    <location>
        <begin position="50"/>
        <end position="66"/>
    </location>
</feature>
<evidence type="ECO:0000313" key="3">
    <source>
        <dbReference type="Ensembl" id="ENSPMRP00000030978.1"/>
    </source>
</evidence>
<dbReference type="InterPro" id="IPR028237">
    <property type="entry name" value="PRR15"/>
</dbReference>
<organism evidence="3 4">
    <name type="scientific">Podarcis muralis</name>
    <name type="common">Wall lizard</name>
    <name type="synonym">Lacerta muralis</name>
    <dbReference type="NCBI Taxonomy" id="64176"/>
    <lineage>
        <taxon>Eukaryota</taxon>
        <taxon>Metazoa</taxon>
        <taxon>Chordata</taxon>
        <taxon>Craniata</taxon>
        <taxon>Vertebrata</taxon>
        <taxon>Euteleostomi</taxon>
        <taxon>Lepidosauria</taxon>
        <taxon>Squamata</taxon>
        <taxon>Bifurcata</taxon>
        <taxon>Unidentata</taxon>
        <taxon>Episquamata</taxon>
        <taxon>Laterata</taxon>
        <taxon>Lacertibaenia</taxon>
        <taxon>Lacertidae</taxon>
        <taxon>Podarcis</taxon>
    </lineage>
</organism>
<feature type="region of interest" description="Disordered" evidence="2">
    <location>
        <begin position="1"/>
        <end position="119"/>
    </location>
</feature>
<feature type="compositionally biased region" description="Low complexity" evidence="2">
    <location>
        <begin position="97"/>
        <end position="108"/>
    </location>
</feature>
<dbReference type="PANTHER" id="PTHR14581">
    <property type="match status" value="1"/>
</dbReference>
<evidence type="ECO:0008006" key="5">
    <source>
        <dbReference type="Google" id="ProtNLM"/>
    </source>
</evidence>
<sequence>MTLLDSGSSGAWWKSLTSRKKPKESPAAAAPVAWPPRQVPEPSEMLPAASSPSDSQENQQPNSGSRRNLKISRSGRFKEKRKVRATLLADSPQQLFEGAPGAAAGNPAPARPAEETPCQ</sequence>
<dbReference type="Ensembl" id="ENSPMRT00000032862.1">
    <property type="protein sequence ID" value="ENSPMRP00000030978.1"/>
    <property type="gene ID" value="ENSPMRG00000020074.1"/>
</dbReference>
<evidence type="ECO:0000256" key="2">
    <source>
        <dbReference type="SAM" id="MobiDB-lite"/>
    </source>
</evidence>
<name>A0A670K0A9_PODMU</name>
<dbReference type="Proteomes" id="UP000472272">
    <property type="component" value="Chromosome 12"/>
</dbReference>
<evidence type="ECO:0000256" key="1">
    <source>
        <dbReference type="ARBA" id="ARBA00010096"/>
    </source>
</evidence>
<protein>
    <recommendedName>
        <fullName evidence="5">Proline rich 15</fullName>
    </recommendedName>
</protein>
<dbReference type="Pfam" id="PF15321">
    <property type="entry name" value="ATAD4"/>
    <property type="match status" value="1"/>
</dbReference>
<comment type="similarity">
    <text evidence="1">Belongs to the PRR15 family.</text>
</comment>
<feature type="compositionally biased region" description="Basic residues" evidence="2">
    <location>
        <begin position="67"/>
        <end position="84"/>
    </location>
</feature>
<dbReference type="AlphaFoldDB" id="A0A670K0A9"/>
<proteinExistence type="inferred from homology"/>
<dbReference type="PANTHER" id="PTHR14581:SF4">
    <property type="entry name" value="PROLINE-RICH PROTEIN 15"/>
    <property type="match status" value="1"/>
</dbReference>
<evidence type="ECO:0000313" key="4">
    <source>
        <dbReference type="Proteomes" id="UP000472272"/>
    </source>
</evidence>